<feature type="transmembrane region" description="Helical" evidence="8">
    <location>
        <begin position="146"/>
        <end position="167"/>
    </location>
</feature>
<feature type="transmembrane region" description="Helical" evidence="8">
    <location>
        <begin position="271"/>
        <end position="298"/>
    </location>
</feature>
<feature type="transmembrane region" description="Helical" evidence="8">
    <location>
        <begin position="415"/>
        <end position="435"/>
    </location>
</feature>
<dbReference type="PANTHER" id="PTHR23517:SF15">
    <property type="entry name" value="PROTON-DEPENDENT OLIGOPEPTIDE FAMILY TRANSPORT PROTEIN"/>
    <property type="match status" value="1"/>
</dbReference>
<dbReference type="NCBIfam" id="TIGR00924">
    <property type="entry name" value="yjdL_sub1_fam"/>
    <property type="match status" value="1"/>
</dbReference>
<feature type="transmembrane region" description="Helical" evidence="8">
    <location>
        <begin position="385"/>
        <end position="403"/>
    </location>
</feature>
<evidence type="ECO:0000313" key="10">
    <source>
        <dbReference type="Proteomes" id="UP000216052"/>
    </source>
</evidence>
<dbReference type="PANTHER" id="PTHR23517">
    <property type="entry name" value="RESISTANCE PROTEIN MDTM, PUTATIVE-RELATED-RELATED"/>
    <property type="match status" value="1"/>
</dbReference>
<evidence type="ECO:0000256" key="4">
    <source>
        <dbReference type="ARBA" id="ARBA00022692"/>
    </source>
</evidence>
<dbReference type="EMBL" id="CP155571">
    <property type="protein sequence ID" value="XFO70733.1"/>
    <property type="molecule type" value="Genomic_DNA"/>
</dbReference>
<dbReference type="InterPro" id="IPR018456">
    <property type="entry name" value="PTR2_symporter_CS"/>
</dbReference>
<keyword evidence="2 7" id="KW-0813">Transport</keyword>
<feature type="transmembrane region" description="Helical" evidence="8">
    <location>
        <begin position="54"/>
        <end position="73"/>
    </location>
</feature>
<keyword evidence="10" id="KW-1185">Reference proteome</keyword>
<dbReference type="SUPFAM" id="SSF103473">
    <property type="entry name" value="MFS general substrate transporter"/>
    <property type="match status" value="1"/>
</dbReference>
<feature type="transmembrane region" description="Helical" evidence="8">
    <location>
        <begin position="85"/>
        <end position="102"/>
    </location>
</feature>
<feature type="transmembrane region" description="Helical" evidence="8">
    <location>
        <begin position="215"/>
        <end position="233"/>
    </location>
</feature>
<dbReference type="InterPro" id="IPR050171">
    <property type="entry name" value="MFS_Transporters"/>
</dbReference>
<feature type="transmembrane region" description="Helical" evidence="8">
    <location>
        <begin position="239"/>
        <end position="259"/>
    </location>
</feature>
<evidence type="ECO:0000256" key="1">
    <source>
        <dbReference type="ARBA" id="ARBA00004651"/>
    </source>
</evidence>
<comment type="similarity">
    <text evidence="7">Belongs to the major facilitator superfamily. Proton-dependent oligopeptide transporter (POT/PTR) (TC 2.A.17) family.</text>
</comment>
<feature type="transmembrane region" description="Helical" evidence="8">
    <location>
        <begin position="318"/>
        <end position="339"/>
    </location>
</feature>
<reference evidence="9" key="1">
    <citation type="submission" date="2024-05" db="EMBL/GenBank/DDBJ databases">
        <title>Isolation and characterization of Sporomusa carbonis sp. nov., a carboxydotrophic hydrogenogen in the genus of Sporomusa isolated from a charcoal burning pile.</title>
        <authorList>
            <person name="Boeer T."/>
            <person name="Rosenbaum F."/>
            <person name="Eysell L."/>
            <person name="Mueller V."/>
            <person name="Daniel R."/>
            <person name="Poehlein A."/>
        </authorList>
    </citation>
    <scope>NUCLEOTIDE SEQUENCE [LARGE SCALE GENOMIC DNA]</scope>
    <source>
        <strain evidence="9">DSM 3132</strain>
    </source>
</reference>
<keyword evidence="6 8" id="KW-0472">Membrane</keyword>
<dbReference type="InterPro" id="IPR000109">
    <property type="entry name" value="POT_fam"/>
</dbReference>
<dbReference type="RefSeq" id="WP_093794304.1">
    <property type="nucleotide sequence ID" value="NZ_CP155571.1"/>
</dbReference>
<evidence type="ECO:0000256" key="7">
    <source>
        <dbReference type="RuleBase" id="RU003755"/>
    </source>
</evidence>
<sequence>MSEDVKSPGLFSQPRAFSIIFFLEIWERWGYYGLQSVLAVFFVKSLGMSDAESFVVFGAFSSMVYGFVAIGGYVGDKVLGTQRTVILGALTLMIGYVLMAIAGANKQIVFAALAFVAVGCGLFKANPGSLMSKMYAQDDSRLDGAFTLYYMAVNIGSFFSMLFVPIIGGKYGLSVGFYLCAIGLILAIVTFVFFRHLLKGVDSPVGLQPLNYTKFAVVIASLAVLIAASTWMLSNLTVAHWILFFVVVTVFLIIFKEIFKSQGIERSKMIVAVVLMAEAVVFFTLFQQVFTSLNFFAIKNVEHVFLGMEVQNPEVFQSLSPFWVLAVSPVLAFLYNYYGNQGRDLSMPAKFATGMSFCAASFLILAAAARYFANSEALVSPWWLVLAYLLISIGELLISGLGLSMISKLMPQHMIGFTMGAYFLTTAISGVTGGWVATLTAAPQGVTDPVQTLSIYSQVFLQIGGMSAAAAALMFLGVASLRRMIHGDGDVSSTEMSENA</sequence>
<dbReference type="InterPro" id="IPR036259">
    <property type="entry name" value="MFS_trans_sf"/>
</dbReference>
<dbReference type="InterPro" id="IPR005279">
    <property type="entry name" value="Dipep/tripep_permease"/>
</dbReference>
<accession>A0ABZ3IXC3</accession>
<evidence type="ECO:0000256" key="3">
    <source>
        <dbReference type="ARBA" id="ARBA00022475"/>
    </source>
</evidence>
<keyword evidence="5 8" id="KW-1133">Transmembrane helix</keyword>
<organism evidence="9 10">
    <name type="scientific">Sporomusa acidovorans (strain ATCC 49682 / DSM 3132 / Mol)</name>
    <dbReference type="NCBI Taxonomy" id="1123286"/>
    <lineage>
        <taxon>Bacteria</taxon>
        <taxon>Bacillati</taxon>
        <taxon>Bacillota</taxon>
        <taxon>Negativicutes</taxon>
        <taxon>Selenomonadales</taxon>
        <taxon>Sporomusaceae</taxon>
        <taxon>Sporomusa</taxon>
    </lineage>
</organism>
<dbReference type="Gene3D" id="1.20.1250.20">
    <property type="entry name" value="MFS general substrate transporter like domains"/>
    <property type="match status" value="1"/>
</dbReference>
<gene>
    <name evidence="9" type="primary">dtpB</name>
    <name evidence="9" type="ORF">SPACI_007330</name>
</gene>
<evidence type="ECO:0000256" key="8">
    <source>
        <dbReference type="SAM" id="Phobius"/>
    </source>
</evidence>
<evidence type="ECO:0000256" key="2">
    <source>
        <dbReference type="ARBA" id="ARBA00022448"/>
    </source>
</evidence>
<feature type="transmembrane region" description="Helical" evidence="8">
    <location>
        <begin position="455"/>
        <end position="476"/>
    </location>
</feature>
<protein>
    <submittedName>
        <fullName evidence="9">Dipeptide and tripeptide permease B</fullName>
    </submittedName>
</protein>
<keyword evidence="3" id="KW-1003">Cell membrane</keyword>
<dbReference type="Proteomes" id="UP000216052">
    <property type="component" value="Chromosome"/>
</dbReference>
<feature type="transmembrane region" description="Helical" evidence="8">
    <location>
        <begin position="351"/>
        <end position="373"/>
    </location>
</feature>
<feature type="transmembrane region" description="Helical" evidence="8">
    <location>
        <begin position="108"/>
        <end position="125"/>
    </location>
</feature>
<evidence type="ECO:0000256" key="6">
    <source>
        <dbReference type="ARBA" id="ARBA00023136"/>
    </source>
</evidence>
<feature type="transmembrane region" description="Helical" evidence="8">
    <location>
        <begin position="173"/>
        <end position="194"/>
    </location>
</feature>
<evidence type="ECO:0000313" key="9">
    <source>
        <dbReference type="EMBL" id="XFO70733.1"/>
    </source>
</evidence>
<proteinExistence type="inferred from homology"/>
<dbReference type="CDD" id="cd17346">
    <property type="entry name" value="MFS_DtpA_like"/>
    <property type="match status" value="1"/>
</dbReference>
<comment type="subcellular location">
    <subcellularLocation>
        <location evidence="1">Cell membrane</location>
        <topology evidence="1">Multi-pass membrane protein</topology>
    </subcellularLocation>
    <subcellularLocation>
        <location evidence="7">Membrane</location>
        <topology evidence="7">Multi-pass membrane protein</topology>
    </subcellularLocation>
</comment>
<dbReference type="PROSITE" id="PS01023">
    <property type="entry name" value="PTR2_2"/>
    <property type="match status" value="1"/>
</dbReference>
<keyword evidence="4 7" id="KW-0812">Transmembrane</keyword>
<evidence type="ECO:0000256" key="5">
    <source>
        <dbReference type="ARBA" id="ARBA00022989"/>
    </source>
</evidence>
<dbReference type="Pfam" id="PF00854">
    <property type="entry name" value="PTR2"/>
    <property type="match status" value="1"/>
</dbReference>
<name>A0ABZ3IXC3_SPOA4</name>